<dbReference type="EMBL" id="SRLO01000377">
    <property type="protein sequence ID" value="TNN58479.1"/>
    <property type="molecule type" value="Genomic_DNA"/>
</dbReference>
<dbReference type="Proteomes" id="UP000314294">
    <property type="component" value="Unassembled WGS sequence"/>
</dbReference>
<evidence type="ECO:0000313" key="2">
    <source>
        <dbReference type="EMBL" id="TNN58479.1"/>
    </source>
</evidence>
<accession>A0A4Z2GYF1</accession>
<protein>
    <submittedName>
        <fullName evidence="2">Uncharacterized protein</fullName>
    </submittedName>
</protein>
<feature type="compositionally biased region" description="Low complexity" evidence="1">
    <location>
        <begin position="24"/>
        <end position="33"/>
    </location>
</feature>
<keyword evidence="3" id="KW-1185">Reference proteome</keyword>
<evidence type="ECO:0000256" key="1">
    <source>
        <dbReference type="SAM" id="MobiDB-lite"/>
    </source>
</evidence>
<organism evidence="2 3">
    <name type="scientific">Liparis tanakae</name>
    <name type="common">Tanaka's snailfish</name>
    <dbReference type="NCBI Taxonomy" id="230148"/>
    <lineage>
        <taxon>Eukaryota</taxon>
        <taxon>Metazoa</taxon>
        <taxon>Chordata</taxon>
        <taxon>Craniata</taxon>
        <taxon>Vertebrata</taxon>
        <taxon>Euteleostomi</taxon>
        <taxon>Actinopterygii</taxon>
        <taxon>Neopterygii</taxon>
        <taxon>Teleostei</taxon>
        <taxon>Neoteleostei</taxon>
        <taxon>Acanthomorphata</taxon>
        <taxon>Eupercaria</taxon>
        <taxon>Perciformes</taxon>
        <taxon>Cottioidei</taxon>
        <taxon>Cottales</taxon>
        <taxon>Liparidae</taxon>
        <taxon>Liparis</taxon>
    </lineage>
</organism>
<gene>
    <name evidence="2" type="ORF">EYF80_031282</name>
</gene>
<feature type="region of interest" description="Disordered" evidence="1">
    <location>
        <begin position="23"/>
        <end position="48"/>
    </location>
</feature>
<comment type="caution">
    <text evidence="2">The sequence shown here is derived from an EMBL/GenBank/DDBJ whole genome shotgun (WGS) entry which is preliminary data.</text>
</comment>
<dbReference type="AlphaFoldDB" id="A0A4Z2GYF1"/>
<name>A0A4Z2GYF1_9TELE</name>
<reference evidence="2 3" key="1">
    <citation type="submission" date="2019-03" db="EMBL/GenBank/DDBJ databases">
        <title>First draft genome of Liparis tanakae, snailfish: a comprehensive survey of snailfish specific genes.</title>
        <authorList>
            <person name="Kim W."/>
            <person name="Song I."/>
            <person name="Jeong J.-H."/>
            <person name="Kim D."/>
            <person name="Kim S."/>
            <person name="Ryu S."/>
            <person name="Song J.Y."/>
            <person name="Lee S.K."/>
        </authorList>
    </citation>
    <scope>NUCLEOTIDE SEQUENCE [LARGE SCALE GENOMIC DNA]</scope>
    <source>
        <tissue evidence="2">Muscle</tissue>
    </source>
</reference>
<sequence>MDEQPAAESSRPASCGCCRPWRGESSPPAAPEEWPGDRERLSSDIPDIPGLRSTSDMLCSSLDIFLDTHKAPRCAEDARLHECLSAPPTRRDVHIAL</sequence>
<proteinExistence type="predicted"/>
<evidence type="ECO:0000313" key="3">
    <source>
        <dbReference type="Proteomes" id="UP000314294"/>
    </source>
</evidence>